<dbReference type="PRINTS" id="PR00385">
    <property type="entry name" value="P450"/>
</dbReference>
<dbReference type="InterPro" id="IPR017972">
    <property type="entry name" value="Cyt_P450_CS"/>
</dbReference>
<evidence type="ECO:0000256" key="3">
    <source>
        <dbReference type="ARBA" id="ARBA00010617"/>
    </source>
</evidence>
<keyword evidence="6 10" id="KW-0560">Oxidoreductase</keyword>
<feature type="transmembrane region" description="Helical" evidence="11">
    <location>
        <begin position="12"/>
        <end position="31"/>
    </location>
</feature>
<keyword evidence="4 9" id="KW-0349">Heme</keyword>
<evidence type="ECO:0000256" key="1">
    <source>
        <dbReference type="ARBA" id="ARBA00001971"/>
    </source>
</evidence>
<evidence type="ECO:0000313" key="13">
    <source>
        <dbReference type="Proteomes" id="UP000298061"/>
    </source>
</evidence>
<evidence type="ECO:0008006" key="14">
    <source>
        <dbReference type="Google" id="ProtNLM"/>
    </source>
</evidence>
<evidence type="ECO:0000256" key="4">
    <source>
        <dbReference type="ARBA" id="ARBA00022617"/>
    </source>
</evidence>
<evidence type="ECO:0000256" key="6">
    <source>
        <dbReference type="ARBA" id="ARBA00023002"/>
    </source>
</evidence>
<keyword evidence="5 9" id="KW-0479">Metal-binding</keyword>
<name>A0A4Y9ZZJ2_9AGAM</name>
<organism evidence="12 13">
    <name type="scientific">Hericium alpestre</name>
    <dbReference type="NCBI Taxonomy" id="135208"/>
    <lineage>
        <taxon>Eukaryota</taxon>
        <taxon>Fungi</taxon>
        <taxon>Dikarya</taxon>
        <taxon>Basidiomycota</taxon>
        <taxon>Agaricomycotina</taxon>
        <taxon>Agaricomycetes</taxon>
        <taxon>Russulales</taxon>
        <taxon>Hericiaceae</taxon>
        <taxon>Hericium</taxon>
    </lineage>
</organism>
<dbReference type="GO" id="GO:0005506">
    <property type="term" value="F:iron ion binding"/>
    <property type="evidence" value="ECO:0007669"/>
    <property type="project" value="InterPro"/>
</dbReference>
<dbReference type="InterPro" id="IPR001128">
    <property type="entry name" value="Cyt_P450"/>
</dbReference>
<evidence type="ECO:0000256" key="11">
    <source>
        <dbReference type="SAM" id="Phobius"/>
    </source>
</evidence>
<evidence type="ECO:0000256" key="2">
    <source>
        <dbReference type="ARBA" id="ARBA00005179"/>
    </source>
</evidence>
<keyword evidence="11" id="KW-0812">Transmembrane</keyword>
<dbReference type="Gene3D" id="1.10.630.10">
    <property type="entry name" value="Cytochrome P450"/>
    <property type="match status" value="1"/>
</dbReference>
<dbReference type="GO" id="GO:0020037">
    <property type="term" value="F:heme binding"/>
    <property type="evidence" value="ECO:0007669"/>
    <property type="project" value="InterPro"/>
</dbReference>
<dbReference type="InterPro" id="IPR050364">
    <property type="entry name" value="Cytochrome_P450_fung"/>
</dbReference>
<sequence length="530" mass="60538">MAVTPLDILHGILSPTALILFLVTYVAYAFIDYAARRRRMPPGPLGLPWVGNRHQVPSIKPWRQFAKWNRQYGSVVSLFLGRTPVLVLGTAQAAWDLLEKRSDIYSSRPRFIMAGEILSDNKRGLMMPAGENWRKFRKVYHSGFHSRRADTYRDVQSLESKLLMYQLLHEPKDFEKHIQRYAASVIVSVVYGKRVDSVDEWIVKENMAAMGYMTSLNIPGKYIVESWPWLLKLPRSLQWFRHMPERRRQRDIKLLTHLLQDVQTRIETGTCPPCLAADALEDQEKMGIDELQVAYTVSSPFGAGIETTSGSLLVFVQFLLVAMLHHPDTMRRAQAELDAVIGQDRMPDWADDDSLPYVRAVINEVMRWRPVAALGGAPHASTVDDEYNGMFIPKGTTVFANLDGIMRDPETFPNPEAFLPSRWLSGSALCSTNPRLQLYTFDLPFGFGRRICPGQHLASNSVFINIARMLWAFEFEPVSKGVLPDPWEFTNGSNSWPKSFECRMQVRSERIGECIEREWEGAKEGLGRWQ</sequence>
<reference evidence="12 13" key="1">
    <citation type="submission" date="2019-02" db="EMBL/GenBank/DDBJ databases">
        <title>Genome sequencing of the rare red list fungi Hericium alpestre (H. flagellum).</title>
        <authorList>
            <person name="Buettner E."/>
            <person name="Kellner H."/>
        </authorList>
    </citation>
    <scope>NUCLEOTIDE SEQUENCE [LARGE SCALE GENOMIC DNA]</scope>
    <source>
        <strain evidence="12 13">DSM 108284</strain>
    </source>
</reference>
<dbReference type="SUPFAM" id="SSF48264">
    <property type="entry name" value="Cytochrome P450"/>
    <property type="match status" value="1"/>
</dbReference>
<dbReference type="CDD" id="cd11065">
    <property type="entry name" value="CYP64-like"/>
    <property type="match status" value="1"/>
</dbReference>
<dbReference type="STRING" id="135208.A0A4Y9ZZJ2"/>
<comment type="similarity">
    <text evidence="3 10">Belongs to the cytochrome P450 family.</text>
</comment>
<dbReference type="InterPro" id="IPR036396">
    <property type="entry name" value="Cyt_P450_sf"/>
</dbReference>
<dbReference type="GO" id="GO:0004497">
    <property type="term" value="F:monooxygenase activity"/>
    <property type="evidence" value="ECO:0007669"/>
    <property type="project" value="UniProtKB-KW"/>
</dbReference>
<keyword evidence="11" id="KW-1133">Transmembrane helix</keyword>
<evidence type="ECO:0000256" key="7">
    <source>
        <dbReference type="ARBA" id="ARBA00023004"/>
    </source>
</evidence>
<dbReference type="PRINTS" id="PR00463">
    <property type="entry name" value="EP450I"/>
</dbReference>
<evidence type="ECO:0000256" key="5">
    <source>
        <dbReference type="ARBA" id="ARBA00022723"/>
    </source>
</evidence>
<dbReference type="OrthoDB" id="1055148at2759"/>
<evidence type="ECO:0000256" key="8">
    <source>
        <dbReference type="ARBA" id="ARBA00023033"/>
    </source>
</evidence>
<keyword evidence="8 10" id="KW-0503">Monooxygenase</keyword>
<protein>
    <recommendedName>
        <fullName evidence="14">Cytochrome P450</fullName>
    </recommendedName>
</protein>
<accession>A0A4Y9ZZJ2</accession>
<dbReference type="GO" id="GO:0016705">
    <property type="term" value="F:oxidoreductase activity, acting on paired donors, with incorporation or reduction of molecular oxygen"/>
    <property type="evidence" value="ECO:0007669"/>
    <property type="project" value="InterPro"/>
</dbReference>
<keyword evidence="13" id="KW-1185">Reference proteome</keyword>
<keyword evidence="7 9" id="KW-0408">Iron</keyword>
<evidence type="ECO:0000256" key="10">
    <source>
        <dbReference type="RuleBase" id="RU000461"/>
    </source>
</evidence>
<evidence type="ECO:0000313" key="12">
    <source>
        <dbReference type="EMBL" id="TFY79497.1"/>
    </source>
</evidence>
<dbReference type="PROSITE" id="PS00086">
    <property type="entry name" value="CYTOCHROME_P450"/>
    <property type="match status" value="1"/>
</dbReference>
<feature type="binding site" description="axial binding residue" evidence="9">
    <location>
        <position position="452"/>
    </location>
    <ligand>
        <name>heme</name>
        <dbReference type="ChEBI" id="CHEBI:30413"/>
    </ligand>
    <ligandPart>
        <name>Fe</name>
        <dbReference type="ChEBI" id="CHEBI:18248"/>
    </ligandPart>
</feature>
<keyword evidence="11" id="KW-0472">Membrane</keyword>
<comment type="pathway">
    <text evidence="2">Secondary metabolite biosynthesis.</text>
</comment>
<dbReference type="Proteomes" id="UP000298061">
    <property type="component" value="Unassembled WGS sequence"/>
</dbReference>
<comment type="cofactor">
    <cofactor evidence="1 9">
        <name>heme</name>
        <dbReference type="ChEBI" id="CHEBI:30413"/>
    </cofactor>
</comment>
<proteinExistence type="inferred from homology"/>
<gene>
    <name evidence="12" type="ORF">EWM64_g4512</name>
</gene>
<comment type="caution">
    <text evidence="12">The sequence shown here is derived from an EMBL/GenBank/DDBJ whole genome shotgun (WGS) entry which is preliminary data.</text>
</comment>
<evidence type="ECO:0000256" key="9">
    <source>
        <dbReference type="PIRSR" id="PIRSR602401-1"/>
    </source>
</evidence>
<dbReference type="AlphaFoldDB" id="A0A4Y9ZZJ2"/>
<dbReference type="InterPro" id="IPR002401">
    <property type="entry name" value="Cyt_P450_E_grp-I"/>
</dbReference>
<dbReference type="PANTHER" id="PTHR46300">
    <property type="entry name" value="P450, PUTATIVE (EUROFUNG)-RELATED-RELATED"/>
    <property type="match status" value="1"/>
</dbReference>
<dbReference type="Pfam" id="PF00067">
    <property type="entry name" value="p450"/>
    <property type="match status" value="1"/>
</dbReference>
<dbReference type="EMBL" id="SFCI01000491">
    <property type="protein sequence ID" value="TFY79497.1"/>
    <property type="molecule type" value="Genomic_DNA"/>
</dbReference>